<evidence type="ECO:0000256" key="2">
    <source>
        <dbReference type="SAM" id="SignalP"/>
    </source>
</evidence>
<feature type="domain" description="SbsA Ig-like" evidence="4">
    <location>
        <begin position="28"/>
        <end position="93"/>
    </location>
</feature>
<organism evidence="5 6">
    <name type="scientific">Clostridium botulinum C/D str. DC5</name>
    <dbReference type="NCBI Taxonomy" id="1443128"/>
    <lineage>
        <taxon>Bacteria</taxon>
        <taxon>Bacillati</taxon>
        <taxon>Bacillota</taxon>
        <taxon>Clostridia</taxon>
        <taxon>Eubacteriales</taxon>
        <taxon>Clostridiaceae</taxon>
        <taxon>Clostridium</taxon>
    </lineage>
</organism>
<protein>
    <submittedName>
        <fullName evidence="5">Uncharacterized protein</fullName>
    </submittedName>
</protein>
<gene>
    <name evidence="5" type="ORF">Z955_00030</name>
</gene>
<feature type="domain" description="Glycosyl hydrolase family 98 putative carbohydrate-binding module" evidence="3">
    <location>
        <begin position="162"/>
        <end position="251"/>
    </location>
</feature>
<reference evidence="5 6" key="1">
    <citation type="submission" date="2014-01" db="EMBL/GenBank/DDBJ databases">
        <title>Plasmidome dynamics in the species complex Clostridium novyi sensu lato converts strains of independent lineages into distinctly different pathogens.</title>
        <authorList>
            <person name="Skarin H."/>
            <person name="Segerman B."/>
        </authorList>
    </citation>
    <scope>NUCLEOTIDE SEQUENCE [LARGE SCALE GENOMIC DNA]</scope>
    <source>
        <strain evidence="5 6">DC5</strain>
    </source>
</reference>
<dbReference type="InterPro" id="IPR032812">
    <property type="entry name" value="SbsA_Ig"/>
</dbReference>
<sequence length="268" mass="30809">MIFMLLICFFNTRAFAEPIGSNWTNFNEKYNISLSKSWKVNFSKEISLDKIDGAVIEKDNKFIPVNINISGNNSITITPINNYEPNTRYCLKLFLNNNKKYYMYFNTIKEEINYLGKDVSYMNFKKSNLLSNFNTLYDNKTIEPNVSLSPIKENLKDNIGNLYGHGIAFYDTDGVSSMHLEYPLLNKYTRFKGTIGIETSSRSSNGSISVKIYADDEKVYDKLWESETFPENIDLDIQNTQKLIIEVKGNGPALQKHSIGIYNPILIK</sequence>
<comment type="caution">
    <text evidence="5">The sequence shown here is derived from an EMBL/GenBank/DDBJ whole genome shotgun (WGS) entry which is preliminary data.</text>
</comment>
<evidence type="ECO:0000256" key="1">
    <source>
        <dbReference type="ARBA" id="ARBA00022729"/>
    </source>
</evidence>
<feature type="chain" id="PRO_5001963743" evidence="2">
    <location>
        <begin position="17"/>
        <end position="268"/>
    </location>
</feature>
<keyword evidence="1 2" id="KW-0732">Signal</keyword>
<evidence type="ECO:0000259" key="4">
    <source>
        <dbReference type="Pfam" id="PF13205"/>
    </source>
</evidence>
<dbReference type="Pfam" id="PF13205">
    <property type="entry name" value="Big_5"/>
    <property type="match status" value="1"/>
</dbReference>
<proteinExistence type="predicted"/>
<dbReference type="Pfam" id="PF08305">
    <property type="entry name" value="NPCBM"/>
    <property type="match status" value="1"/>
</dbReference>
<feature type="signal peptide" evidence="2">
    <location>
        <begin position="1"/>
        <end position="16"/>
    </location>
</feature>
<evidence type="ECO:0000313" key="6">
    <source>
        <dbReference type="Proteomes" id="UP000030014"/>
    </source>
</evidence>
<dbReference type="SUPFAM" id="SSF49785">
    <property type="entry name" value="Galactose-binding domain-like"/>
    <property type="match status" value="1"/>
</dbReference>
<dbReference type="EMBL" id="JDRY01000001">
    <property type="protein sequence ID" value="KGN01973.1"/>
    <property type="molecule type" value="Genomic_DNA"/>
</dbReference>
<accession>A0A0A0ILY2</accession>
<evidence type="ECO:0000313" key="5">
    <source>
        <dbReference type="EMBL" id="KGN01973.1"/>
    </source>
</evidence>
<evidence type="ECO:0000259" key="3">
    <source>
        <dbReference type="Pfam" id="PF08305"/>
    </source>
</evidence>
<dbReference type="InterPro" id="IPR008979">
    <property type="entry name" value="Galactose-bd-like_sf"/>
</dbReference>
<dbReference type="Gene3D" id="2.60.120.1060">
    <property type="entry name" value="NPCBM/NEW2 domain"/>
    <property type="match status" value="1"/>
</dbReference>
<dbReference type="InterPro" id="IPR038637">
    <property type="entry name" value="NPCBM_sf"/>
</dbReference>
<dbReference type="Proteomes" id="UP000030014">
    <property type="component" value="Unassembled WGS sequence"/>
</dbReference>
<dbReference type="InterPro" id="IPR013222">
    <property type="entry name" value="Glyco_hyd_98_carb-bd"/>
</dbReference>
<name>A0A0A0ILY2_CLOBO</name>
<dbReference type="AlphaFoldDB" id="A0A0A0ILY2"/>